<dbReference type="OrthoDB" id="7845843at2"/>
<dbReference type="PROSITE" id="PS50879">
    <property type="entry name" value="RNASE_H_1"/>
    <property type="match status" value="1"/>
</dbReference>
<comment type="cofactor">
    <cofactor evidence="10">
        <name>Mg(2+)</name>
        <dbReference type="ChEBI" id="CHEBI:18420"/>
    </cofactor>
    <text evidence="10">Binds 1 Mg(2+) ion per subunit. May bind a second metal ion at a regulatory site, or after substrate binding.</text>
</comment>
<dbReference type="HAMAP" id="MF_00042">
    <property type="entry name" value="RNase_H"/>
    <property type="match status" value="1"/>
</dbReference>
<feature type="binding site" evidence="10">
    <location>
        <position position="129"/>
    </location>
    <ligand>
        <name>Mg(2+)</name>
        <dbReference type="ChEBI" id="CHEBI:18420"/>
        <label>2</label>
    </ligand>
</feature>
<dbReference type="EMBL" id="REFW01000001">
    <property type="protein sequence ID" value="RMB62248.1"/>
    <property type="molecule type" value="Genomic_DNA"/>
</dbReference>
<proteinExistence type="inferred from homology"/>
<keyword evidence="6 10" id="KW-0479">Metal-binding</keyword>
<evidence type="ECO:0000313" key="13">
    <source>
        <dbReference type="EMBL" id="RMB62248.1"/>
    </source>
</evidence>
<comment type="similarity">
    <text evidence="2 10">Belongs to the RNase H family.</text>
</comment>
<evidence type="ECO:0000256" key="11">
    <source>
        <dbReference type="SAM" id="MobiDB-lite"/>
    </source>
</evidence>
<evidence type="ECO:0000256" key="10">
    <source>
        <dbReference type="HAMAP-Rule" id="MF_00042"/>
    </source>
</evidence>
<comment type="subunit">
    <text evidence="3 10">Monomer.</text>
</comment>
<evidence type="ECO:0000256" key="3">
    <source>
        <dbReference type="ARBA" id="ARBA00011245"/>
    </source>
</evidence>
<organism evidence="13 14">
    <name type="scientific">Tessaracoccus antarcticus</name>
    <dbReference type="NCBI Taxonomy" id="2479848"/>
    <lineage>
        <taxon>Bacteria</taxon>
        <taxon>Bacillati</taxon>
        <taxon>Actinomycetota</taxon>
        <taxon>Actinomycetes</taxon>
        <taxon>Propionibacteriales</taxon>
        <taxon>Propionibacteriaceae</taxon>
        <taxon>Tessaracoccus</taxon>
    </lineage>
</organism>
<dbReference type="SUPFAM" id="SSF54427">
    <property type="entry name" value="NTF2-like"/>
    <property type="match status" value="1"/>
</dbReference>
<dbReference type="RefSeq" id="WP_121900798.1">
    <property type="nucleotide sequence ID" value="NZ_REFW01000001.1"/>
</dbReference>
<feature type="region of interest" description="Disordered" evidence="11">
    <location>
        <begin position="142"/>
        <end position="195"/>
    </location>
</feature>
<dbReference type="Pfam" id="PF00075">
    <property type="entry name" value="RNase_H"/>
    <property type="match status" value="1"/>
</dbReference>
<comment type="subcellular location">
    <subcellularLocation>
        <location evidence="10">Cytoplasm</location>
    </subcellularLocation>
</comment>
<dbReference type="AlphaFoldDB" id="A0A3M0GD64"/>
<evidence type="ECO:0000256" key="5">
    <source>
        <dbReference type="ARBA" id="ARBA00022722"/>
    </source>
</evidence>
<dbReference type="GO" id="GO:0004523">
    <property type="term" value="F:RNA-DNA hybrid ribonuclease activity"/>
    <property type="evidence" value="ECO:0007669"/>
    <property type="project" value="UniProtKB-UniRule"/>
</dbReference>
<dbReference type="CDD" id="cd09278">
    <property type="entry name" value="RNase_HI_prokaryote_like"/>
    <property type="match status" value="1"/>
</dbReference>
<keyword evidence="9 10" id="KW-0460">Magnesium</keyword>
<reference evidence="13 14" key="1">
    <citation type="submission" date="2018-10" db="EMBL/GenBank/DDBJ databases">
        <title>Tessaracoccus antarcticuss sp. nov., isolated from sediment.</title>
        <authorList>
            <person name="Zhou L.Y."/>
            <person name="Du Z.J."/>
        </authorList>
    </citation>
    <scope>NUCLEOTIDE SEQUENCE [LARGE SCALE GENOMIC DNA]</scope>
    <source>
        <strain evidence="13 14">JDX10</strain>
    </source>
</reference>
<dbReference type="GO" id="GO:0000287">
    <property type="term" value="F:magnesium ion binding"/>
    <property type="evidence" value="ECO:0007669"/>
    <property type="project" value="UniProtKB-UniRule"/>
</dbReference>
<keyword evidence="7 10" id="KW-0255">Endonuclease</keyword>
<name>A0A3M0GD64_9ACTN</name>
<evidence type="ECO:0000256" key="9">
    <source>
        <dbReference type="ARBA" id="ARBA00022842"/>
    </source>
</evidence>
<feature type="compositionally biased region" description="Polar residues" evidence="11">
    <location>
        <begin position="185"/>
        <end position="194"/>
    </location>
</feature>
<evidence type="ECO:0000256" key="7">
    <source>
        <dbReference type="ARBA" id="ARBA00022759"/>
    </source>
</evidence>
<feature type="compositionally biased region" description="Basic and acidic residues" evidence="11">
    <location>
        <begin position="160"/>
        <end position="170"/>
    </location>
</feature>
<dbReference type="SUPFAM" id="SSF53098">
    <property type="entry name" value="Ribonuclease H-like"/>
    <property type="match status" value="1"/>
</dbReference>
<dbReference type="PANTHER" id="PTHR10642:SF26">
    <property type="entry name" value="RIBONUCLEASE H1"/>
    <property type="match status" value="1"/>
</dbReference>
<comment type="function">
    <text evidence="10">Endonuclease that specifically degrades the RNA of RNA-DNA hybrids.</text>
</comment>
<comment type="caution">
    <text evidence="13">The sequence shown here is derived from an EMBL/GenBank/DDBJ whole genome shotgun (WGS) entry which is preliminary data.</text>
</comment>
<dbReference type="GO" id="GO:0003676">
    <property type="term" value="F:nucleic acid binding"/>
    <property type="evidence" value="ECO:0007669"/>
    <property type="project" value="InterPro"/>
</dbReference>
<dbReference type="InterPro" id="IPR012337">
    <property type="entry name" value="RNaseH-like_sf"/>
</dbReference>
<protein>
    <recommendedName>
        <fullName evidence="4 10">Ribonuclease H</fullName>
        <shortName evidence="10">RNase H</shortName>
        <ecNumber evidence="4 10">3.1.26.4</ecNumber>
    </recommendedName>
</protein>
<comment type="catalytic activity">
    <reaction evidence="1 10">
        <text>Endonucleolytic cleavage to 5'-phosphomonoester.</text>
        <dbReference type="EC" id="3.1.26.4"/>
    </reaction>
</comment>
<dbReference type="Proteomes" id="UP000275256">
    <property type="component" value="Unassembled WGS sequence"/>
</dbReference>
<feature type="binding site" evidence="10">
    <location>
        <position position="7"/>
    </location>
    <ligand>
        <name>Mg(2+)</name>
        <dbReference type="ChEBI" id="CHEBI:18420"/>
        <label>1</label>
    </ligand>
</feature>
<keyword evidence="8 10" id="KW-0378">Hydrolase</keyword>
<feature type="binding site" evidence="10">
    <location>
        <position position="65"/>
    </location>
    <ligand>
        <name>Mg(2+)</name>
        <dbReference type="ChEBI" id="CHEBI:18420"/>
        <label>1</label>
    </ligand>
</feature>
<dbReference type="Gene3D" id="3.30.420.10">
    <property type="entry name" value="Ribonuclease H-like superfamily/Ribonuclease H"/>
    <property type="match status" value="1"/>
</dbReference>
<dbReference type="InterPro" id="IPR032710">
    <property type="entry name" value="NTF2-like_dom_sf"/>
</dbReference>
<dbReference type="GO" id="GO:0043137">
    <property type="term" value="P:DNA replication, removal of RNA primer"/>
    <property type="evidence" value="ECO:0007669"/>
    <property type="project" value="TreeGrafter"/>
</dbReference>
<feature type="domain" description="RNase H type-1" evidence="12">
    <location>
        <begin position="1"/>
        <end position="137"/>
    </location>
</feature>
<dbReference type="PANTHER" id="PTHR10642">
    <property type="entry name" value="RIBONUCLEASE H1"/>
    <property type="match status" value="1"/>
</dbReference>
<dbReference type="GO" id="GO:0005737">
    <property type="term" value="C:cytoplasm"/>
    <property type="evidence" value="ECO:0007669"/>
    <property type="project" value="UniProtKB-SubCell"/>
</dbReference>
<evidence type="ECO:0000256" key="1">
    <source>
        <dbReference type="ARBA" id="ARBA00000077"/>
    </source>
</evidence>
<evidence type="ECO:0000313" key="14">
    <source>
        <dbReference type="Proteomes" id="UP000275256"/>
    </source>
</evidence>
<evidence type="ECO:0000259" key="12">
    <source>
        <dbReference type="PROSITE" id="PS50879"/>
    </source>
</evidence>
<accession>A0A3M0GD64</accession>
<sequence length="300" mass="33375">MIIAAADGSSLSNPGPAGWAWYVSDDIWAAGGWPHGTNNMGELMAVLDLLQSTAHVEEPIRILCDSQYVINSLTKWMPGWKRRGWKKGDGKPVLNVDLMKELDVALQDREVEFEWVKGHAGHAMNEAADVRARAAATAFQQGVPADEGPGFPESTTQPARRQEFAPKTVDEEPDLFSFDAPAEPESTTPGNASPRTKAWLIRLTREILSEEVRTDPKKLRELLHHEFVSHSVDGEIVTAAHGAWEPTSPDFEVLGIDEYADGLVGMRWIHHADGDRLRFSLWQKLPAGWKLRFAQVTRQP</sequence>
<feature type="binding site" evidence="10">
    <location>
        <position position="42"/>
    </location>
    <ligand>
        <name>Mg(2+)</name>
        <dbReference type="ChEBI" id="CHEBI:18420"/>
        <label>1</label>
    </ligand>
</feature>
<evidence type="ECO:0000256" key="2">
    <source>
        <dbReference type="ARBA" id="ARBA00005300"/>
    </source>
</evidence>
<evidence type="ECO:0000256" key="8">
    <source>
        <dbReference type="ARBA" id="ARBA00022801"/>
    </source>
</evidence>
<dbReference type="InterPro" id="IPR002156">
    <property type="entry name" value="RNaseH_domain"/>
</dbReference>
<keyword evidence="5 10" id="KW-0540">Nuclease</keyword>
<dbReference type="InterPro" id="IPR036397">
    <property type="entry name" value="RNaseH_sf"/>
</dbReference>
<keyword evidence="10" id="KW-0963">Cytoplasm</keyword>
<gene>
    <name evidence="10" type="primary">rnhA</name>
    <name evidence="13" type="ORF">EAX62_06735</name>
</gene>
<evidence type="ECO:0000256" key="4">
    <source>
        <dbReference type="ARBA" id="ARBA00012180"/>
    </source>
</evidence>
<evidence type="ECO:0000256" key="6">
    <source>
        <dbReference type="ARBA" id="ARBA00022723"/>
    </source>
</evidence>
<dbReference type="InterPro" id="IPR022892">
    <property type="entry name" value="RNaseHI"/>
</dbReference>
<feature type="binding site" evidence="10">
    <location>
        <position position="7"/>
    </location>
    <ligand>
        <name>Mg(2+)</name>
        <dbReference type="ChEBI" id="CHEBI:18420"/>
        <label>2</label>
    </ligand>
</feature>
<keyword evidence="14" id="KW-1185">Reference proteome</keyword>
<dbReference type="InterPro" id="IPR050092">
    <property type="entry name" value="RNase_H"/>
</dbReference>
<dbReference type="EC" id="3.1.26.4" evidence="4 10"/>